<comment type="caution">
    <text evidence="1">The sequence shown here is derived from an EMBL/GenBank/DDBJ whole genome shotgun (WGS) entry which is preliminary data.</text>
</comment>
<dbReference type="Pfam" id="PF24787">
    <property type="entry name" value="TEX47"/>
    <property type="match status" value="1"/>
</dbReference>
<protein>
    <submittedName>
        <fullName evidence="1">Uncharacterized protein</fullName>
    </submittedName>
</protein>
<dbReference type="GeneID" id="94291645"/>
<dbReference type="OrthoDB" id="271119at2759"/>
<dbReference type="RefSeq" id="XP_067756834.1">
    <property type="nucleotide sequence ID" value="XM_067901568.1"/>
</dbReference>
<keyword evidence="2" id="KW-1185">Reference proteome</keyword>
<dbReference type="AlphaFoldDB" id="A0A836HPE6"/>
<dbReference type="KEGG" id="phet:94291645"/>
<evidence type="ECO:0000313" key="1">
    <source>
        <dbReference type="EMBL" id="KAG5503472.1"/>
    </source>
</evidence>
<evidence type="ECO:0000313" key="2">
    <source>
        <dbReference type="Proteomes" id="UP000674318"/>
    </source>
</evidence>
<accession>A0A836HPE6</accession>
<reference evidence="1 2" key="1">
    <citation type="submission" date="2021-02" db="EMBL/GenBank/DDBJ databases">
        <title>Porcisia hertigi Genome sequencing and assembly.</title>
        <authorList>
            <person name="Almutairi H."/>
            <person name="Gatherer D."/>
        </authorList>
    </citation>
    <scope>NUCLEOTIDE SEQUENCE [LARGE SCALE GENOMIC DNA]</scope>
    <source>
        <strain evidence="1 2">C119</strain>
    </source>
</reference>
<organism evidence="1 2">
    <name type="scientific">Porcisia hertigi</name>
    <dbReference type="NCBI Taxonomy" id="2761500"/>
    <lineage>
        <taxon>Eukaryota</taxon>
        <taxon>Discoba</taxon>
        <taxon>Euglenozoa</taxon>
        <taxon>Kinetoplastea</taxon>
        <taxon>Metakinetoplastina</taxon>
        <taxon>Trypanosomatida</taxon>
        <taxon>Trypanosomatidae</taxon>
        <taxon>Leishmaniinae</taxon>
        <taxon>Porcisia</taxon>
    </lineage>
</organism>
<dbReference type="EMBL" id="JAFJZO010000024">
    <property type="protein sequence ID" value="KAG5503472.1"/>
    <property type="molecule type" value="Genomic_DNA"/>
</dbReference>
<sequence length="254" mass="28575">MPPRKVDAQVSAVEKISERQSALDVVLANLDLSQYDAAYPFQIRVVFCGKKALSSFDDTWERLAADVKQQCDQANPFCSTFQRSQLGVLTVDYGEHFVQIVEGPEEYVFRFAKEMKTVSPINSNTVRILFLDDDVPNTICTGITLINKVPPSSLTDTLEEKNPDELEQGVLHDLSSVLQLASHGSSQVGKMKNLFTEDAKVNHPKLFPKVDMLEAYIKSNNFFTLDEFVKNFCEPANLVRDEEINHPVADPLKF</sequence>
<proteinExistence type="predicted"/>
<name>A0A836HPE6_9TRYP</name>
<dbReference type="Proteomes" id="UP000674318">
    <property type="component" value="Chromosome 24"/>
</dbReference>
<gene>
    <name evidence="1" type="ORF">JKF63_05611</name>
</gene>
<dbReference type="InterPro" id="IPR055308">
    <property type="entry name" value="TEX47-like"/>
</dbReference>